<dbReference type="Proteomes" id="UP001652662">
    <property type="component" value="Chromosome 1"/>
</dbReference>
<reference evidence="2" key="1">
    <citation type="submission" date="2025-05" db="UniProtKB">
        <authorList>
            <consortium name="RefSeq"/>
        </authorList>
    </citation>
    <scope>NUCLEOTIDE SEQUENCE [LARGE SCALE GENOMIC DNA]</scope>
</reference>
<keyword evidence="2" id="KW-1185">Reference proteome</keyword>
<dbReference type="GeneID" id="139074041"/>
<name>A0ABM4JQM8_EQUPR</name>
<feature type="region of interest" description="Disordered" evidence="1">
    <location>
        <begin position="1"/>
        <end position="25"/>
    </location>
</feature>
<reference evidence="3" key="2">
    <citation type="submission" date="2025-08" db="UniProtKB">
        <authorList>
            <consortium name="RefSeq"/>
        </authorList>
    </citation>
    <scope>IDENTIFICATION</scope>
    <source>
        <tissue evidence="3">Blood</tissue>
    </source>
</reference>
<feature type="region of interest" description="Disordered" evidence="1">
    <location>
        <begin position="66"/>
        <end position="86"/>
    </location>
</feature>
<evidence type="ECO:0000256" key="1">
    <source>
        <dbReference type="SAM" id="MobiDB-lite"/>
    </source>
</evidence>
<protein>
    <submittedName>
        <fullName evidence="3">Uncharacterized protein C10orf143 homolog isoform X3</fullName>
    </submittedName>
</protein>
<proteinExistence type="predicted"/>
<gene>
    <name evidence="3" type="primary">C1H10orf143</name>
</gene>
<organism evidence="2 3">
    <name type="scientific">Equus przewalskii</name>
    <name type="common">Przewalski's horse</name>
    <name type="synonym">Equus caballus przewalskii</name>
    <dbReference type="NCBI Taxonomy" id="9798"/>
    <lineage>
        <taxon>Eukaryota</taxon>
        <taxon>Metazoa</taxon>
        <taxon>Chordata</taxon>
        <taxon>Craniata</taxon>
        <taxon>Vertebrata</taxon>
        <taxon>Euteleostomi</taxon>
        <taxon>Mammalia</taxon>
        <taxon>Eutheria</taxon>
        <taxon>Laurasiatheria</taxon>
        <taxon>Perissodactyla</taxon>
        <taxon>Equidae</taxon>
        <taxon>Equus</taxon>
    </lineage>
</organism>
<sequence length="118" mass="12869">MDTQAPGRWRRRRPEELQVPGDPKRACRRLDAAVQEWGCAQVRASTLGSWSVEELELKHRGCPLAARPESDQARPDAGIPQNGGGSLAQPCPRCIAGESCIFQIPRPLGKHLGCNMAS</sequence>
<accession>A0ABM4JQM8</accession>
<evidence type="ECO:0000313" key="3">
    <source>
        <dbReference type="RefSeq" id="XP_070418236.1"/>
    </source>
</evidence>
<evidence type="ECO:0000313" key="2">
    <source>
        <dbReference type="Proteomes" id="UP001652662"/>
    </source>
</evidence>
<dbReference type="RefSeq" id="XP_070418236.1">
    <property type="nucleotide sequence ID" value="XM_070562135.1"/>
</dbReference>